<evidence type="ECO:0000313" key="1">
    <source>
        <dbReference type="EMBL" id="EYC03773.1"/>
    </source>
</evidence>
<dbReference type="Proteomes" id="UP000024635">
    <property type="component" value="Unassembled WGS sequence"/>
</dbReference>
<protein>
    <submittedName>
        <fullName evidence="1">Uncharacterized protein</fullName>
    </submittedName>
</protein>
<reference evidence="2" key="1">
    <citation type="journal article" date="2015" name="Nat. Genet.">
        <title>The genome and transcriptome of the zoonotic hookworm Ancylostoma ceylanicum identify infection-specific gene families.</title>
        <authorList>
            <person name="Schwarz E.M."/>
            <person name="Hu Y."/>
            <person name="Antoshechkin I."/>
            <person name="Miller M.M."/>
            <person name="Sternberg P.W."/>
            <person name="Aroian R.V."/>
        </authorList>
    </citation>
    <scope>NUCLEOTIDE SEQUENCE</scope>
    <source>
        <strain evidence="2">HY135</strain>
    </source>
</reference>
<evidence type="ECO:0000313" key="2">
    <source>
        <dbReference type="Proteomes" id="UP000024635"/>
    </source>
</evidence>
<accession>A0A016TML3</accession>
<gene>
    <name evidence="1" type="primary">Acey_s0091.g2417</name>
    <name evidence="1" type="ORF">Y032_0091g2417</name>
</gene>
<dbReference type="AlphaFoldDB" id="A0A016TML3"/>
<organism evidence="1 2">
    <name type="scientific">Ancylostoma ceylanicum</name>
    <dbReference type="NCBI Taxonomy" id="53326"/>
    <lineage>
        <taxon>Eukaryota</taxon>
        <taxon>Metazoa</taxon>
        <taxon>Ecdysozoa</taxon>
        <taxon>Nematoda</taxon>
        <taxon>Chromadorea</taxon>
        <taxon>Rhabditida</taxon>
        <taxon>Rhabditina</taxon>
        <taxon>Rhabditomorpha</taxon>
        <taxon>Strongyloidea</taxon>
        <taxon>Ancylostomatidae</taxon>
        <taxon>Ancylostomatinae</taxon>
        <taxon>Ancylostoma</taxon>
    </lineage>
</organism>
<keyword evidence="2" id="KW-1185">Reference proteome</keyword>
<comment type="caution">
    <text evidence="1">The sequence shown here is derived from an EMBL/GenBank/DDBJ whole genome shotgun (WGS) entry which is preliminary data.</text>
</comment>
<name>A0A016TML3_9BILA</name>
<dbReference type="EMBL" id="JARK01001427">
    <property type="protein sequence ID" value="EYC03773.1"/>
    <property type="molecule type" value="Genomic_DNA"/>
</dbReference>
<proteinExistence type="predicted"/>
<sequence>MSIPTADNLFQPWAWLEQIISRWDGYFKRFDRFFYFLTEVRETQNTILNKLKVLEEQHDPASDLIVRW</sequence>